<evidence type="ECO:0000256" key="1">
    <source>
        <dbReference type="SAM" id="Phobius"/>
    </source>
</evidence>
<evidence type="ECO:0000313" key="3">
    <source>
        <dbReference type="Proteomes" id="UP000001285"/>
    </source>
</evidence>
<evidence type="ECO:0000313" key="2">
    <source>
        <dbReference type="EMBL" id="AEN98783.1"/>
    </source>
</evidence>
<name>G2KTG7_FRUST</name>
<accession>G2KTG7</accession>
<dbReference type="HOGENOM" id="CLU_3062920_0_0_9"/>
<keyword evidence="3" id="KW-1185">Reference proteome</keyword>
<keyword evidence="1" id="KW-1133">Transmembrane helix</keyword>
<proteinExistence type="predicted"/>
<dbReference type="KEGG" id="lsn:LSA_03280"/>
<feature type="transmembrane region" description="Helical" evidence="1">
    <location>
        <begin position="16"/>
        <end position="37"/>
    </location>
</feature>
<dbReference type="STRING" id="714313.LSA_03280"/>
<dbReference type="Proteomes" id="UP000001285">
    <property type="component" value="Chromosome"/>
</dbReference>
<protein>
    <submittedName>
        <fullName evidence="2">Uncharacterized protein</fullName>
    </submittedName>
</protein>
<dbReference type="EMBL" id="CP002461">
    <property type="protein sequence ID" value="AEN98783.1"/>
    <property type="molecule type" value="Genomic_DNA"/>
</dbReference>
<organism evidence="2 3">
    <name type="scientific">Fructilactobacillus sanfranciscensis (strain TMW 1.1304)</name>
    <name type="common">Lactobacillus sanfranciscensis</name>
    <dbReference type="NCBI Taxonomy" id="714313"/>
    <lineage>
        <taxon>Bacteria</taxon>
        <taxon>Bacillati</taxon>
        <taxon>Bacillota</taxon>
        <taxon>Bacilli</taxon>
        <taxon>Lactobacillales</taxon>
        <taxon>Lactobacillaceae</taxon>
        <taxon>Fructilactobacillus</taxon>
    </lineage>
</organism>
<dbReference type="eggNOG" id="COG1914">
    <property type="taxonomic scope" value="Bacteria"/>
</dbReference>
<reference evidence="2 3" key="1">
    <citation type="journal article" date="2011" name="Microb. Cell Fact.">
        <title>Genomic analysis reveals Lactobacillus sanfranciscensis as stable element in traditional sourdoughs.</title>
        <authorList>
            <person name="Vogel R.F."/>
            <person name="Pavlovic M."/>
            <person name="Ehrmann M.A."/>
            <person name="Wiezer A."/>
            <person name="Liesegang H."/>
            <person name="Offschanka S."/>
            <person name="Voget S."/>
            <person name="Angelov A."/>
            <person name="Bocker G."/>
            <person name="Liebl W."/>
        </authorList>
    </citation>
    <scope>NUCLEOTIDE SEQUENCE [LARGE SCALE GENOMIC DNA]</scope>
    <source>
        <strain evidence="2 3">TMW 1.1304</strain>
    </source>
</reference>
<dbReference type="AlphaFoldDB" id="G2KTG7"/>
<keyword evidence="1" id="KW-0472">Membrane</keyword>
<keyword evidence="1" id="KW-0812">Transmembrane</keyword>
<gene>
    <name evidence="2" type="ordered locus">LSA_03280</name>
</gene>
<sequence length="53" mass="6023">MSQHEALNDLMNNSQVFLAFDLPFAMLPLLILTDSAFEMHGHRFTNLGSLRNC</sequence>